<dbReference type="EC" id="3.6.1.41" evidence="5"/>
<organism evidence="7 8">
    <name type="scientific">Marichromatium bheemlicum</name>
    <dbReference type="NCBI Taxonomy" id="365339"/>
    <lineage>
        <taxon>Bacteria</taxon>
        <taxon>Pseudomonadati</taxon>
        <taxon>Pseudomonadota</taxon>
        <taxon>Gammaproteobacteria</taxon>
        <taxon>Chromatiales</taxon>
        <taxon>Chromatiaceae</taxon>
        <taxon>Marichromatium</taxon>
    </lineage>
</organism>
<accession>A0ABX1I7Q6</accession>
<dbReference type="HAMAP" id="MF_00199">
    <property type="entry name" value="ApaH"/>
    <property type="match status" value="1"/>
</dbReference>
<evidence type="ECO:0000256" key="3">
    <source>
        <dbReference type="ARBA" id="ARBA00022801"/>
    </source>
</evidence>
<evidence type="ECO:0000313" key="8">
    <source>
        <dbReference type="Proteomes" id="UP000740754"/>
    </source>
</evidence>
<feature type="domain" description="Calcineurin-like phosphoesterase" evidence="6">
    <location>
        <begin position="1"/>
        <end position="132"/>
    </location>
</feature>
<dbReference type="RefSeq" id="WP_168667686.1">
    <property type="nucleotide sequence ID" value="NZ_JAAXKX010000006.1"/>
</dbReference>
<evidence type="ECO:0000313" key="7">
    <source>
        <dbReference type="EMBL" id="NKN32786.1"/>
    </source>
</evidence>
<evidence type="ECO:0000259" key="6">
    <source>
        <dbReference type="Pfam" id="PF00149"/>
    </source>
</evidence>
<dbReference type="Gene3D" id="3.60.21.10">
    <property type="match status" value="1"/>
</dbReference>
<protein>
    <recommendedName>
        <fullName evidence="5">Bis(5'-nucleosyl)-tetraphosphatase, symmetrical</fullName>
        <ecNumber evidence="5">3.6.1.41</ecNumber>
    </recommendedName>
    <alternativeName>
        <fullName evidence="5">Ap4A hydrolase</fullName>
    </alternativeName>
    <alternativeName>
        <fullName evidence="5">Diadenosine 5',5'''-P1,P4-tetraphosphate pyrophosphohydrolase</fullName>
    </alternativeName>
    <alternativeName>
        <fullName evidence="5">Diadenosine tetraphosphatase</fullName>
    </alternativeName>
</protein>
<dbReference type="NCBIfam" id="TIGR00668">
    <property type="entry name" value="apaH"/>
    <property type="match status" value="1"/>
</dbReference>
<comment type="caution">
    <text evidence="7">The sequence shown here is derived from an EMBL/GenBank/DDBJ whole genome shotgun (WGS) entry which is preliminary data.</text>
</comment>
<evidence type="ECO:0000256" key="5">
    <source>
        <dbReference type="HAMAP-Rule" id="MF_00199"/>
    </source>
</evidence>
<dbReference type="NCBIfam" id="NF001204">
    <property type="entry name" value="PRK00166.1"/>
    <property type="match status" value="1"/>
</dbReference>
<proteinExistence type="inferred from homology"/>
<name>A0ABX1I7Q6_9GAMM</name>
<dbReference type="PANTHER" id="PTHR40942">
    <property type="match status" value="1"/>
</dbReference>
<comment type="catalytic activity">
    <reaction evidence="4 5">
        <text>P(1),P(4)-bis(5'-adenosyl) tetraphosphate + H2O = 2 ADP + 2 H(+)</text>
        <dbReference type="Rhea" id="RHEA:24252"/>
        <dbReference type="ChEBI" id="CHEBI:15377"/>
        <dbReference type="ChEBI" id="CHEBI:15378"/>
        <dbReference type="ChEBI" id="CHEBI:58141"/>
        <dbReference type="ChEBI" id="CHEBI:456216"/>
        <dbReference type="EC" id="3.6.1.41"/>
    </reaction>
</comment>
<comment type="similarity">
    <text evidence="2 5">Belongs to the Ap4A hydrolase family.</text>
</comment>
<dbReference type="PANTHER" id="PTHR40942:SF4">
    <property type="entry name" value="CYTOCHROME C5"/>
    <property type="match status" value="1"/>
</dbReference>
<comment type="function">
    <text evidence="1 5">Hydrolyzes diadenosine 5',5'''-P1,P4-tetraphosphate to yield ADP.</text>
</comment>
<dbReference type="SUPFAM" id="SSF56300">
    <property type="entry name" value="Metallo-dependent phosphatases"/>
    <property type="match status" value="1"/>
</dbReference>
<dbReference type="InterPro" id="IPR004617">
    <property type="entry name" value="ApaH"/>
</dbReference>
<reference evidence="7 8" key="1">
    <citation type="submission" date="2020-04" db="EMBL/GenBank/DDBJ databases">
        <title>Draft Whole-Genome sequence of Marichromatium bheemlicum DSM 18632, type strain.</title>
        <authorList>
            <person name="Kyndt J.A."/>
            <person name="Meyer T.E."/>
        </authorList>
    </citation>
    <scope>NUCLEOTIDE SEQUENCE [LARGE SCALE GENOMIC DNA]</scope>
    <source>
        <strain evidence="7 8">DSM 18632</strain>
    </source>
</reference>
<evidence type="ECO:0000256" key="2">
    <source>
        <dbReference type="ARBA" id="ARBA00005419"/>
    </source>
</evidence>
<sequence>MPTYAIGDVQGCHAELMSLLERLAFDPARDHLWFAGDLVNRGPDSLAVLRFVRGLGTSAVTVLGNHDLHLLALAAGNHKHAGKSTLDAVLAAPDRDELLDWLRHRPLLHHDTGLGYAMVHAGLPPQWDLTEAATHAAELEAVLRGPGYRDFLHAMYGNQPARWQPGLRGVERWRFITNAFTRLRYCSTDGTLALKEKGALGAQSPGLLPWFQVPGRRSAASRILFGHWSTLGYRAGDNTWALDSGCLWGGALTAVRLDATGPSAPIQLDCRGYLRPGTDA</sequence>
<dbReference type="CDD" id="cd07422">
    <property type="entry name" value="MPP_ApaH"/>
    <property type="match status" value="1"/>
</dbReference>
<dbReference type="InterPro" id="IPR029052">
    <property type="entry name" value="Metallo-depent_PP-like"/>
</dbReference>
<dbReference type="GO" id="GO:0008803">
    <property type="term" value="F:bis(5'-nucleosyl)-tetraphosphatase (symmetrical) activity"/>
    <property type="evidence" value="ECO:0007669"/>
    <property type="project" value="UniProtKB-EC"/>
</dbReference>
<keyword evidence="3 5" id="KW-0378">Hydrolase</keyword>
<dbReference type="InterPro" id="IPR004843">
    <property type="entry name" value="Calcineurin-like_PHP"/>
</dbReference>
<keyword evidence="8" id="KW-1185">Reference proteome</keyword>
<evidence type="ECO:0000256" key="1">
    <source>
        <dbReference type="ARBA" id="ARBA00003413"/>
    </source>
</evidence>
<dbReference type="Pfam" id="PF00149">
    <property type="entry name" value="Metallophos"/>
    <property type="match status" value="1"/>
</dbReference>
<gene>
    <name evidence="5" type="primary">apaH</name>
    <name evidence="7" type="ORF">HF203_06080</name>
</gene>
<evidence type="ECO:0000256" key="4">
    <source>
        <dbReference type="ARBA" id="ARBA00049417"/>
    </source>
</evidence>
<dbReference type="EMBL" id="JAAXKX010000006">
    <property type="protein sequence ID" value="NKN32786.1"/>
    <property type="molecule type" value="Genomic_DNA"/>
</dbReference>
<dbReference type="Proteomes" id="UP000740754">
    <property type="component" value="Unassembled WGS sequence"/>
</dbReference>
<dbReference type="PIRSF" id="PIRSF000903">
    <property type="entry name" value="B5n-ttraPtase_sm"/>
    <property type="match status" value="1"/>
</dbReference>